<dbReference type="SMART" id="SM00119">
    <property type="entry name" value="HECTc"/>
    <property type="match status" value="1"/>
</dbReference>
<dbReference type="PROSITE" id="PS00626">
    <property type="entry name" value="RCC1_2"/>
    <property type="match status" value="1"/>
</dbReference>
<dbReference type="Gene3D" id="2.130.10.30">
    <property type="entry name" value="Regulator of chromosome condensation 1/beta-lactamase-inhibitor protein II"/>
    <property type="match status" value="4"/>
</dbReference>
<keyword evidence="5" id="KW-0963">Cytoplasm</keyword>
<feature type="repeat" description="RCC1" evidence="11">
    <location>
        <begin position="618"/>
        <end position="681"/>
    </location>
</feature>
<dbReference type="InterPro" id="IPR009091">
    <property type="entry name" value="RCC1/BLIP-II"/>
</dbReference>
<dbReference type="PROSITE" id="PS50012">
    <property type="entry name" value="RCC1_3"/>
    <property type="match status" value="5"/>
</dbReference>
<dbReference type="AlphaFoldDB" id="A0A8S3QU37"/>
<feature type="repeat" description="RCC1" evidence="11">
    <location>
        <begin position="565"/>
        <end position="616"/>
    </location>
</feature>
<dbReference type="SUPFAM" id="SSF56204">
    <property type="entry name" value="Hect, E3 ligase catalytic domain"/>
    <property type="match status" value="1"/>
</dbReference>
<keyword evidence="8" id="KW-0677">Repeat</keyword>
<dbReference type="Pfam" id="PF00632">
    <property type="entry name" value="HECT"/>
    <property type="match status" value="1"/>
</dbReference>
<dbReference type="CDD" id="cd00078">
    <property type="entry name" value="HECTc"/>
    <property type="match status" value="1"/>
</dbReference>
<dbReference type="InterPro" id="IPR000408">
    <property type="entry name" value="Reg_chr_condens"/>
</dbReference>
<evidence type="ECO:0000256" key="10">
    <source>
        <dbReference type="PROSITE-ProRule" id="PRU00104"/>
    </source>
</evidence>
<evidence type="ECO:0000256" key="5">
    <source>
        <dbReference type="ARBA" id="ARBA00022490"/>
    </source>
</evidence>
<evidence type="ECO:0000256" key="2">
    <source>
        <dbReference type="ARBA" id="ARBA00004496"/>
    </source>
</evidence>
<evidence type="ECO:0000256" key="1">
    <source>
        <dbReference type="ARBA" id="ARBA00000885"/>
    </source>
</evidence>
<gene>
    <name evidence="13" type="ORF">MEDL_13962</name>
</gene>
<dbReference type="OrthoDB" id="239701at2759"/>
<comment type="catalytic activity">
    <reaction evidence="1">
        <text>S-ubiquitinyl-[E2 ubiquitin-conjugating enzyme]-L-cysteine + [acceptor protein]-L-lysine = [E2 ubiquitin-conjugating enzyme]-L-cysteine + N(6)-ubiquitinyl-[acceptor protein]-L-lysine.</text>
        <dbReference type="EC" id="2.3.2.26"/>
    </reaction>
</comment>
<evidence type="ECO:0000313" key="14">
    <source>
        <dbReference type="Proteomes" id="UP000683360"/>
    </source>
</evidence>
<feature type="domain" description="HECT" evidence="12">
    <location>
        <begin position="873"/>
        <end position="1220"/>
    </location>
</feature>
<dbReference type="PANTHER" id="PTHR22872:SF6">
    <property type="entry name" value="E3 UBIQUITIN-PROTEIN LIGASE HERC1-RELATED"/>
    <property type="match status" value="1"/>
</dbReference>
<evidence type="ECO:0000256" key="3">
    <source>
        <dbReference type="ARBA" id="ARBA00004906"/>
    </source>
</evidence>
<evidence type="ECO:0000256" key="8">
    <source>
        <dbReference type="ARBA" id="ARBA00022737"/>
    </source>
</evidence>
<feature type="repeat" description="RCC1" evidence="11">
    <location>
        <begin position="682"/>
        <end position="734"/>
    </location>
</feature>
<dbReference type="PANTHER" id="PTHR22872">
    <property type="entry name" value="BTK-BINDING PROTEIN-RELATED"/>
    <property type="match status" value="1"/>
</dbReference>
<dbReference type="Proteomes" id="UP000683360">
    <property type="component" value="Unassembled WGS sequence"/>
</dbReference>
<evidence type="ECO:0000256" key="4">
    <source>
        <dbReference type="ARBA" id="ARBA00012485"/>
    </source>
</evidence>
<keyword evidence="13" id="KW-0012">Acyltransferase</keyword>
<protein>
    <recommendedName>
        <fullName evidence="4">HECT-type E3 ubiquitin transferase</fullName>
        <ecNumber evidence="4">2.3.2.26</ecNumber>
    </recommendedName>
</protein>
<feature type="repeat" description="RCC1" evidence="11">
    <location>
        <begin position="458"/>
        <end position="512"/>
    </location>
</feature>
<keyword evidence="14" id="KW-1185">Reference proteome</keyword>
<dbReference type="EC" id="2.3.2.26" evidence="4"/>
<dbReference type="Gene3D" id="3.90.1750.10">
    <property type="entry name" value="Hect, E3 ligase catalytic domains"/>
    <property type="match status" value="1"/>
</dbReference>
<dbReference type="FunFam" id="3.30.2410.10:FF:000006">
    <property type="entry name" value="probable E3 ubiquitin-protein ligase HERC1 isoform X2"/>
    <property type="match status" value="1"/>
</dbReference>
<dbReference type="PRINTS" id="PR00633">
    <property type="entry name" value="RCCNDNSATION"/>
</dbReference>
<comment type="pathway">
    <text evidence="3">Protein modification; protein ubiquitination.</text>
</comment>
<organism evidence="13 14">
    <name type="scientific">Mytilus edulis</name>
    <name type="common">Blue mussel</name>
    <dbReference type="NCBI Taxonomy" id="6550"/>
    <lineage>
        <taxon>Eukaryota</taxon>
        <taxon>Metazoa</taxon>
        <taxon>Spiralia</taxon>
        <taxon>Lophotrochozoa</taxon>
        <taxon>Mollusca</taxon>
        <taxon>Bivalvia</taxon>
        <taxon>Autobranchia</taxon>
        <taxon>Pteriomorphia</taxon>
        <taxon>Mytilida</taxon>
        <taxon>Mytiloidea</taxon>
        <taxon>Mytilidae</taxon>
        <taxon>Mytilinae</taxon>
        <taxon>Mytilus</taxon>
    </lineage>
</organism>
<dbReference type="EMBL" id="CAJPWZ010000720">
    <property type="protein sequence ID" value="CAG2199270.1"/>
    <property type="molecule type" value="Genomic_DNA"/>
</dbReference>
<dbReference type="Pfam" id="PF00415">
    <property type="entry name" value="RCC1"/>
    <property type="match status" value="1"/>
</dbReference>
<evidence type="ECO:0000256" key="7">
    <source>
        <dbReference type="ARBA" id="ARBA00022679"/>
    </source>
</evidence>
<dbReference type="InterPro" id="IPR000569">
    <property type="entry name" value="HECT_dom"/>
</dbReference>
<dbReference type="SUPFAM" id="SSF50985">
    <property type="entry name" value="RCC1/BLIP-II"/>
    <property type="match status" value="2"/>
</dbReference>
<dbReference type="GO" id="GO:0061630">
    <property type="term" value="F:ubiquitin protein ligase activity"/>
    <property type="evidence" value="ECO:0007669"/>
    <property type="project" value="UniProtKB-EC"/>
</dbReference>
<evidence type="ECO:0000256" key="9">
    <source>
        <dbReference type="ARBA" id="ARBA00022786"/>
    </source>
</evidence>
<evidence type="ECO:0000259" key="12">
    <source>
        <dbReference type="PROSITE" id="PS50237"/>
    </source>
</evidence>
<dbReference type="InterPro" id="IPR058923">
    <property type="entry name" value="RCC1-like_dom"/>
</dbReference>
<keyword evidence="7 13" id="KW-0808">Transferase</keyword>
<dbReference type="Pfam" id="PF25390">
    <property type="entry name" value="WD40_RLD"/>
    <property type="match status" value="1"/>
</dbReference>
<comment type="caution">
    <text evidence="13">The sequence shown here is derived from an EMBL/GenBank/DDBJ whole genome shotgun (WGS) entry which is preliminary data.</text>
</comment>
<reference evidence="13" key="1">
    <citation type="submission" date="2021-03" db="EMBL/GenBank/DDBJ databases">
        <authorList>
            <person name="Bekaert M."/>
        </authorList>
    </citation>
    <scope>NUCLEOTIDE SEQUENCE</scope>
</reference>
<dbReference type="PROSITE" id="PS50237">
    <property type="entry name" value="HECT"/>
    <property type="match status" value="1"/>
</dbReference>
<keyword evidence="6" id="KW-0597">Phosphoprotein</keyword>
<dbReference type="GO" id="GO:0005737">
    <property type="term" value="C:cytoplasm"/>
    <property type="evidence" value="ECO:0007669"/>
    <property type="project" value="UniProtKB-SubCell"/>
</dbReference>
<evidence type="ECO:0000313" key="13">
    <source>
        <dbReference type="EMBL" id="CAG2199270.1"/>
    </source>
</evidence>
<comment type="subcellular location">
    <subcellularLocation>
        <location evidence="2">Cytoplasm</location>
    </subcellularLocation>
</comment>
<dbReference type="Gene3D" id="3.30.2160.10">
    <property type="entry name" value="Hect, E3 ligase catalytic domain"/>
    <property type="match status" value="1"/>
</dbReference>
<keyword evidence="9 10" id="KW-0833">Ubl conjugation pathway</keyword>
<name>A0A8S3QU37_MYTED</name>
<sequence>MSGLEFKLYSSAIVVSGQQLVHSPFLQYLAVLAVGLNLEKALCYSPVPPHHCQDVNNIERLVPEWQWLLAFSTALKSTEALTKRTHFPESFKLLNREMTERRPEILDNVKWDLNMDTQIMVWAMQRPEDWQLGGKCEAYLWGNGRHGQICEGGRASFVPTKVPTFSCAQQIICGQNCTFVVQSSGTVLACGEGSYGRLGQGNSDDHHTLTVISSIQGRFNHYKVVVLPLQSSGTVLACGEGSYGRLGQGNSDDHHTLTVISSIQGRFNHYKVVVLPLQSSGTVLACGEGSYGRLGQGNSDDHHTLTVISSIQGRFYHYKVVVLPLQSSGTVLACGEGSYGRLGQGNSDDHHTLTVISSIQGRFNHYKVVVLPLQSSGTVLACGEGSYGRLGQGNSDDHHTLTVISSIQGGTVLACGEGSYGRLGQGNSDDHHTLTVISSIQGRFNHYKVVVLPLQSSGTVLACGEGSYGRLGQGNSDDHHTLTVISSIQGFVVTNLCSSVGSDGHSLALTESGEVFSWGDGDYGKLGHGNSDRQRRPRQIEALQGEEIVQLSCGFKHSSVVTSDGKLFTFGNGDYGRLGHGSTSNKKIPERVMGLDGHPVGYVACGLNHTLCVSTDGATVWSFGDGDYGKLGLGNTSDRLIGQPDIRARSCTRPQEVPSLAGYYIEDVVCGSDHTLALTSGGDVWAWGNNNEGQLGLGHTNSPVREPQLVPCLTGKNIKQISAGRTHSSAWTAVPALPRVPGVPVSLQLGLPDSVPTQFGSLKGINLEEVQGRLKLLHHFSDLIYTSWRLLPLTTLSSELNRYDAGMEGIIDGRLRMLLSPRVYTLPMVRAIGKTMVQGKNYGPQITVRRLSTRGKKCKPVYTQIGQQVVKLRQEDLRLPARAWKVKLIGEGADDAGGVFDDTITEMCQELETGVVPYLIPTPNCLNESGNNRDRFLLNPSLNSDEDLAMFRFMGILFGVAVRTKKPLDLHLAPSVWKLLVGIPLRIEDLEEVDHIYIQSLKGIIDIHESGVNETNFHEFIPLDSFEGQSVTGQLVPVIPGGRTIQLTFNNRKEYVESVFNYRLKEMNQQAAAVREGMSWIIPVPLLTLLTPKNLEQLVCGMEEMSVDVLRKVTRYRGIDEKLDVITWFWEVLESFSNDERIQFLRFVSGRTRLPANPADISQRFQIMMSDRGPEGLPTAQTCFFQLKLPIYSSKEMLAEKLRYAISNCLSIDMDNYMLASE</sequence>
<evidence type="ECO:0000256" key="11">
    <source>
        <dbReference type="PROSITE-ProRule" id="PRU00235"/>
    </source>
</evidence>
<accession>A0A8S3QU37</accession>
<dbReference type="InterPro" id="IPR035983">
    <property type="entry name" value="Hect_E3_ubiquitin_ligase"/>
</dbReference>
<feature type="repeat" description="RCC1" evidence="11">
    <location>
        <begin position="513"/>
        <end position="564"/>
    </location>
</feature>
<dbReference type="InterPro" id="IPR051625">
    <property type="entry name" value="Signaling_Regulatory_Domain"/>
</dbReference>
<proteinExistence type="predicted"/>
<feature type="active site" description="Glycyl thioester intermediate" evidence="10">
    <location>
        <position position="1183"/>
    </location>
</feature>
<evidence type="ECO:0000256" key="6">
    <source>
        <dbReference type="ARBA" id="ARBA00022553"/>
    </source>
</evidence>
<dbReference type="Gene3D" id="3.30.2410.10">
    <property type="entry name" value="Hect, E3 ligase catalytic domain"/>
    <property type="match status" value="1"/>
</dbReference>